<keyword evidence="4" id="KW-1133">Transmembrane helix</keyword>
<keyword evidence="4" id="KW-0812">Transmembrane</keyword>
<feature type="compositionally biased region" description="Low complexity" evidence="3">
    <location>
        <begin position="519"/>
        <end position="532"/>
    </location>
</feature>
<dbReference type="Gene3D" id="2.10.25.10">
    <property type="entry name" value="Laminin"/>
    <property type="match status" value="3"/>
</dbReference>
<dbReference type="PANTHER" id="PTHR24044:SF420">
    <property type="entry name" value="DELTA AND NOTCH-LIKE EPIDERMAL GROWTH FACTOR-RELATED RECEPTOR ISOFORM X1"/>
    <property type="match status" value="1"/>
</dbReference>
<dbReference type="InterPro" id="IPR000742">
    <property type="entry name" value="EGF"/>
</dbReference>
<feature type="compositionally biased region" description="Polar residues" evidence="3">
    <location>
        <begin position="447"/>
        <end position="464"/>
    </location>
</feature>
<dbReference type="CDD" id="cd00054">
    <property type="entry name" value="EGF_CA"/>
    <property type="match status" value="2"/>
</dbReference>
<dbReference type="PROSITE" id="PS00022">
    <property type="entry name" value="EGF_1"/>
    <property type="match status" value="2"/>
</dbReference>
<gene>
    <name evidence="7" type="ORF">OKA104_LOCUS30728</name>
</gene>
<feature type="region of interest" description="Disordered" evidence="3">
    <location>
        <begin position="447"/>
        <end position="532"/>
    </location>
</feature>
<accession>A0A819Q1T3</accession>
<dbReference type="GO" id="GO:0005509">
    <property type="term" value="F:calcium ion binding"/>
    <property type="evidence" value="ECO:0007669"/>
    <property type="project" value="InterPro"/>
</dbReference>
<evidence type="ECO:0000256" key="1">
    <source>
        <dbReference type="ARBA" id="ARBA00023157"/>
    </source>
</evidence>
<comment type="caution">
    <text evidence="2">Lacks conserved residue(s) required for the propagation of feature annotation.</text>
</comment>
<dbReference type="EMBL" id="CAJOAY010003345">
    <property type="protein sequence ID" value="CAF4016992.1"/>
    <property type="molecule type" value="Genomic_DNA"/>
</dbReference>
<evidence type="ECO:0000256" key="5">
    <source>
        <dbReference type="SAM" id="SignalP"/>
    </source>
</evidence>
<organism evidence="7 8">
    <name type="scientific">Adineta steineri</name>
    <dbReference type="NCBI Taxonomy" id="433720"/>
    <lineage>
        <taxon>Eukaryota</taxon>
        <taxon>Metazoa</taxon>
        <taxon>Spiralia</taxon>
        <taxon>Gnathifera</taxon>
        <taxon>Rotifera</taxon>
        <taxon>Eurotatoria</taxon>
        <taxon>Bdelloidea</taxon>
        <taxon>Adinetida</taxon>
        <taxon>Adinetidae</taxon>
        <taxon>Adineta</taxon>
    </lineage>
</organism>
<name>A0A819Q1T3_9BILA</name>
<evidence type="ECO:0000256" key="3">
    <source>
        <dbReference type="SAM" id="MobiDB-lite"/>
    </source>
</evidence>
<feature type="domain" description="EGF-like" evidence="6">
    <location>
        <begin position="634"/>
        <end position="674"/>
    </location>
</feature>
<sequence length="844" mass="92902">MPSNKVLLIQWIIIFIVEEPFGSAGLCSGNSSKDSTPVFLITFGSGADLYSNNTSSSFNFTTNHTQVFDVKINDGQFGFVNKVPPPHRAWQNGSLDYTGNGIHGYMFLVNVANKTDAVIFSSTINDLCIGLLYEFSAYLTNVNKPPATNRSAPNVRFVVRAATFQGDILGNSSTGNISAADNMPWRKYGVSFTALNSSVVLLIISNVGINKKGNDLAIDNIELRGCSNNHYRLCPSGSANVCSVNNTNNSTSVFLITFDSGADLYSNNTYDSFNFTTDHEQVFNSTINDGEFGFVNKVPPPHGSWHQGELDYTENDTDGYMFFVNVAHKRDAIIFNSTINGLCTGLRYEFTAYLANVLKPSANQLKPNVRFEVRAASPQGDILENSMTCDIPTENNMTWRKYGVLFTALDSSVVLLIISNVENTNGGNDLAIDNIELRDCPNNHSCSNNQSRLCPSDETTTPKYISSPPTTTTDKPTTSQHISTVATTTTDMNEPSTSQHISSSSSTTTTTTIDMNEPTTSQNISSSSSTTTTTIDMNEITTSQQIPSSSAATTIDMIKSSTNTLSTFIFNTNATTAAQEKVFSPIYVTLMTTSDAGILQTTTVTQVLTENSVSVFVPKSCNDSSYIGVDCNILSSPCHMIKPCENNSTCINNNTVVHGYTCLCLSGFSGIQCEFDHRPCRIHTCFNHGVCNETSATSFHCICNNGWQGIHCESMTNYCLNITCENSAICRRLLLNYTCECLSENYYGRHCEFSTTKIIVYKIVSKSFAYIAIIAMIIVAMFIIIMDILTYCFGIDLTREERERFRREKRGRKWNRPVNQKLIYVNALPESLKAPISTIEDITI</sequence>
<feature type="disulfide bond" evidence="2">
    <location>
        <begin position="664"/>
        <end position="673"/>
    </location>
</feature>
<feature type="compositionally biased region" description="Low complexity" evidence="3">
    <location>
        <begin position="466"/>
        <end position="479"/>
    </location>
</feature>
<dbReference type="Proteomes" id="UP000663881">
    <property type="component" value="Unassembled WGS sequence"/>
</dbReference>
<feature type="disulfide bond" evidence="2">
    <location>
        <begin position="703"/>
        <end position="712"/>
    </location>
</feature>
<dbReference type="PROSITE" id="PS50026">
    <property type="entry name" value="EGF_3"/>
    <property type="match status" value="3"/>
</dbReference>
<dbReference type="AlphaFoldDB" id="A0A819Q1T3"/>
<dbReference type="PROSITE" id="PS01186">
    <property type="entry name" value="EGF_2"/>
    <property type="match status" value="2"/>
</dbReference>
<dbReference type="SUPFAM" id="SSF57196">
    <property type="entry name" value="EGF/Laminin"/>
    <property type="match status" value="3"/>
</dbReference>
<keyword evidence="2" id="KW-0245">EGF-like domain</keyword>
<keyword evidence="1 2" id="KW-1015">Disulfide bond</keyword>
<dbReference type="SMART" id="SM00179">
    <property type="entry name" value="EGF_CA"/>
    <property type="match status" value="3"/>
</dbReference>
<dbReference type="Pfam" id="PF00008">
    <property type="entry name" value="EGF"/>
    <property type="match status" value="1"/>
</dbReference>
<feature type="compositionally biased region" description="Polar residues" evidence="3">
    <location>
        <begin position="480"/>
        <end position="495"/>
    </location>
</feature>
<feature type="signal peptide" evidence="5">
    <location>
        <begin position="1"/>
        <end position="24"/>
    </location>
</feature>
<dbReference type="InterPro" id="IPR001881">
    <property type="entry name" value="EGF-like_Ca-bd_dom"/>
</dbReference>
<feature type="domain" description="EGF-like" evidence="6">
    <location>
        <begin position="676"/>
        <end position="713"/>
    </location>
</feature>
<keyword evidence="4" id="KW-0472">Membrane</keyword>
<reference evidence="7" key="1">
    <citation type="submission" date="2021-02" db="EMBL/GenBank/DDBJ databases">
        <authorList>
            <person name="Nowell W R."/>
        </authorList>
    </citation>
    <scope>NUCLEOTIDE SEQUENCE</scope>
</reference>
<evidence type="ECO:0000256" key="2">
    <source>
        <dbReference type="PROSITE-ProRule" id="PRU00076"/>
    </source>
</evidence>
<dbReference type="SMART" id="SM00181">
    <property type="entry name" value="EGF"/>
    <property type="match status" value="3"/>
</dbReference>
<proteinExistence type="predicted"/>
<protein>
    <recommendedName>
        <fullName evidence="6">EGF-like domain-containing protein</fullName>
    </recommendedName>
</protein>
<comment type="caution">
    <text evidence="7">The sequence shown here is derived from an EMBL/GenBank/DDBJ whole genome shotgun (WGS) entry which is preliminary data.</text>
</comment>
<evidence type="ECO:0000313" key="8">
    <source>
        <dbReference type="Proteomes" id="UP000663881"/>
    </source>
</evidence>
<feature type="domain" description="EGF-like" evidence="6">
    <location>
        <begin position="715"/>
        <end position="752"/>
    </location>
</feature>
<keyword evidence="5" id="KW-0732">Signal</keyword>
<dbReference type="InterPro" id="IPR050906">
    <property type="entry name" value="Notch_signaling"/>
</dbReference>
<evidence type="ECO:0000256" key="4">
    <source>
        <dbReference type="SAM" id="Phobius"/>
    </source>
</evidence>
<dbReference type="PANTHER" id="PTHR24044">
    <property type="entry name" value="NOTCH LIGAND FAMILY MEMBER"/>
    <property type="match status" value="1"/>
</dbReference>
<evidence type="ECO:0000259" key="6">
    <source>
        <dbReference type="PROSITE" id="PS50026"/>
    </source>
</evidence>
<feature type="chain" id="PRO_5033046350" description="EGF-like domain-containing protein" evidence="5">
    <location>
        <begin position="25"/>
        <end position="844"/>
    </location>
</feature>
<feature type="compositionally biased region" description="Low complexity" evidence="3">
    <location>
        <begin position="496"/>
        <end position="512"/>
    </location>
</feature>
<feature type="transmembrane region" description="Helical" evidence="4">
    <location>
        <begin position="768"/>
        <end position="797"/>
    </location>
</feature>
<evidence type="ECO:0000313" key="7">
    <source>
        <dbReference type="EMBL" id="CAF4016992.1"/>
    </source>
</evidence>
<dbReference type="GO" id="GO:0005112">
    <property type="term" value="F:Notch binding"/>
    <property type="evidence" value="ECO:0007669"/>
    <property type="project" value="TreeGrafter"/>
</dbReference>